<dbReference type="GO" id="GO:0008483">
    <property type="term" value="F:transaminase activity"/>
    <property type="evidence" value="ECO:0007669"/>
    <property type="project" value="UniProtKB-KW"/>
</dbReference>
<evidence type="ECO:0000313" key="10">
    <source>
        <dbReference type="EMBL" id="NYB74946.1"/>
    </source>
</evidence>
<dbReference type="PANTHER" id="PTHR11601">
    <property type="entry name" value="CYSTEINE DESULFURYLASE FAMILY MEMBER"/>
    <property type="match status" value="1"/>
</dbReference>
<dbReference type="InterPro" id="IPR015422">
    <property type="entry name" value="PyrdxlP-dep_Trfase_small"/>
</dbReference>
<evidence type="ECO:0000256" key="8">
    <source>
        <dbReference type="ARBA" id="ARBA00050776"/>
    </source>
</evidence>
<dbReference type="InterPro" id="IPR015421">
    <property type="entry name" value="PyrdxlP-dep_Trfase_major"/>
</dbReference>
<keyword evidence="3" id="KW-0808">Transferase</keyword>
<dbReference type="Gene3D" id="3.90.1150.10">
    <property type="entry name" value="Aspartate Aminotransferase, domain 1"/>
    <property type="match status" value="1"/>
</dbReference>
<dbReference type="InterPro" id="IPR015424">
    <property type="entry name" value="PyrdxlP-dep_Trfase"/>
</dbReference>
<keyword evidence="10" id="KW-0032">Aminotransferase</keyword>
<evidence type="ECO:0000256" key="6">
    <source>
        <dbReference type="ARBA" id="ARBA00023004"/>
    </source>
</evidence>
<dbReference type="GO" id="GO:0031071">
    <property type="term" value="F:cysteine desulfurase activity"/>
    <property type="evidence" value="ECO:0007669"/>
    <property type="project" value="UniProtKB-EC"/>
</dbReference>
<accession>A0A974GX69</accession>
<dbReference type="Gene3D" id="1.10.260.50">
    <property type="match status" value="1"/>
</dbReference>
<sequence>MSVYLDYNASTPIDLRVLDAMVEVYKNNIGNADSRTHNYGESARKVVENSRKQVASLLNISPDEVFFTSGATESNNIAIQGLREYAEKNNKKHIITTAIEHKAVLETVSHLQKEGYEVDIVSPDLSGRVSIDKILDKVRDDTLLVSVMHVNNETGIIQPVNELGEALQERDVLFHTDATQSCGKLVDEVRSLKYNMLSFSAHKLMGPQGVGILVLRKKSFKLPPVNAILYGGQQEHGIRPGTIPVALTAGCGKACEIAENEYKKNNAYLHEIKEKILNELNVSGVEYHVNGDQKYCIDSTLNICIDGVSSEALMISTKQYCGLANGSACTSKSYSPSYVLGAMGISTSQIENSIRVSWGPGTTMDDVIENFRELLKIAKQIRN</sequence>
<dbReference type="Pfam" id="PF00266">
    <property type="entry name" value="Aminotran_5"/>
    <property type="match status" value="1"/>
</dbReference>
<keyword evidence="11" id="KW-1185">Reference proteome</keyword>
<dbReference type="Gene3D" id="3.40.640.10">
    <property type="entry name" value="Type I PLP-dependent aspartate aminotransferase-like (Major domain)"/>
    <property type="match status" value="1"/>
</dbReference>
<dbReference type="EMBL" id="JACBNQ010000015">
    <property type="protein sequence ID" value="NYB74946.1"/>
    <property type="molecule type" value="Genomic_DNA"/>
</dbReference>
<dbReference type="AlphaFoldDB" id="A0A974GX69"/>
<comment type="cofactor">
    <cofactor evidence="1">
        <name>pyridoxal 5'-phosphate</name>
        <dbReference type="ChEBI" id="CHEBI:597326"/>
    </cofactor>
</comment>
<feature type="domain" description="Aminotransferase class V" evidence="9">
    <location>
        <begin position="3"/>
        <end position="367"/>
    </location>
</feature>
<evidence type="ECO:0000256" key="2">
    <source>
        <dbReference type="ARBA" id="ARBA00006490"/>
    </source>
</evidence>
<evidence type="ECO:0000256" key="4">
    <source>
        <dbReference type="ARBA" id="ARBA00022723"/>
    </source>
</evidence>
<dbReference type="InterPro" id="IPR016454">
    <property type="entry name" value="Cysteine_dSase"/>
</dbReference>
<dbReference type="PIRSF" id="PIRSF005572">
    <property type="entry name" value="NifS"/>
    <property type="match status" value="1"/>
</dbReference>
<evidence type="ECO:0000259" key="9">
    <source>
        <dbReference type="Pfam" id="PF00266"/>
    </source>
</evidence>
<dbReference type="RefSeq" id="WP_179238649.1">
    <property type="nucleotide sequence ID" value="NZ_JACBNQ010000015.1"/>
</dbReference>
<comment type="catalytic activity">
    <reaction evidence="8">
        <text>(sulfur carrier)-H + L-cysteine = (sulfur carrier)-SH + L-alanine</text>
        <dbReference type="Rhea" id="RHEA:43892"/>
        <dbReference type="Rhea" id="RHEA-COMP:14737"/>
        <dbReference type="Rhea" id="RHEA-COMP:14739"/>
        <dbReference type="ChEBI" id="CHEBI:29917"/>
        <dbReference type="ChEBI" id="CHEBI:35235"/>
        <dbReference type="ChEBI" id="CHEBI:57972"/>
        <dbReference type="ChEBI" id="CHEBI:64428"/>
        <dbReference type="EC" id="2.8.1.7"/>
    </reaction>
</comment>
<evidence type="ECO:0000256" key="7">
    <source>
        <dbReference type="ARBA" id="ARBA00023014"/>
    </source>
</evidence>
<comment type="similarity">
    <text evidence="2">Belongs to the class-V pyridoxal-phosphate-dependent aminotransferase family. NifS/IscS subfamily.</text>
</comment>
<dbReference type="GO" id="GO:0051536">
    <property type="term" value="F:iron-sulfur cluster binding"/>
    <property type="evidence" value="ECO:0007669"/>
    <property type="project" value="UniProtKB-KW"/>
</dbReference>
<dbReference type="PANTHER" id="PTHR11601:SF34">
    <property type="entry name" value="CYSTEINE DESULFURASE"/>
    <property type="match status" value="1"/>
</dbReference>
<dbReference type="FunFam" id="3.40.640.10:FF:000084">
    <property type="entry name" value="IscS-like cysteine desulfurase"/>
    <property type="match status" value="1"/>
</dbReference>
<keyword evidence="6" id="KW-0408">Iron</keyword>
<proteinExistence type="inferred from homology"/>
<dbReference type="GO" id="GO:0046872">
    <property type="term" value="F:metal ion binding"/>
    <property type="evidence" value="ECO:0007669"/>
    <property type="project" value="UniProtKB-KW"/>
</dbReference>
<keyword evidence="5" id="KW-0663">Pyridoxal phosphate</keyword>
<organism evidence="10 11">
    <name type="scientific">Sedimentibacter hydroxybenzoicus DSM 7310</name>
    <dbReference type="NCBI Taxonomy" id="1123245"/>
    <lineage>
        <taxon>Bacteria</taxon>
        <taxon>Bacillati</taxon>
        <taxon>Bacillota</taxon>
        <taxon>Tissierellia</taxon>
        <taxon>Sedimentibacter</taxon>
    </lineage>
</organism>
<protein>
    <submittedName>
        <fullName evidence="10">Aminotransferase class V-fold PLP-dependent enzyme</fullName>
    </submittedName>
</protein>
<dbReference type="SUPFAM" id="SSF53383">
    <property type="entry name" value="PLP-dependent transferases"/>
    <property type="match status" value="1"/>
</dbReference>
<evidence type="ECO:0000256" key="3">
    <source>
        <dbReference type="ARBA" id="ARBA00022679"/>
    </source>
</evidence>
<dbReference type="InterPro" id="IPR000192">
    <property type="entry name" value="Aminotrans_V_dom"/>
</dbReference>
<name>A0A974GX69_SEDHY</name>
<comment type="caution">
    <text evidence="10">The sequence shown here is derived from an EMBL/GenBank/DDBJ whole genome shotgun (WGS) entry which is preliminary data.</text>
</comment>
<evidence type="ECO:0000313" key="11">
    <source>
        <dbReference type="Proteomes" id="UP000611629"/>
    </source>
</evidence>
<dbReference type="Proteomes" id="UP000611629">
    <property type="component" value="Unassembled WGS sequence"/>
</dbReference>
<evidence type="ECO:0000256" key="5">
    <source>
        <dbReference type="ARBA" id="ARBA00022898"/>
    </source>
</evidence>
<keyword evidence="4" id="KW-0479">Metal-binding</keyword>
<gene>
    <name evidence="10" type="ORF">HZF24_12430</name>
</gene>
<keyword evidence="7" id="KW-0411">Iron-sulfur</keyword>
<evidence type="ECO:0000256" key="1">
    <source>
        <dbReference type="ARBA" id="ARBA00001933"/>
    </source>
</evidence>
<reference evidence="10" key="1">
    <citation type="submission" date="2020-07" db="EMBL/GenBank/DDBJ databases">
        <title>Genomic analysis of a strain of Sedimentibacter Hydroxybenzoicus DSM7310.</title>
        <authorList>
            <person name="Ma S."/>
        </authorList>
    </citation>
    <scope>NUCLEOTIDE SEQUENCE</scope>
    <source>
        <strain evidence="10">DSM 7310</strain>
    </source>
</reference>